<dbReference type="CDD" id="cd06223">
    <property type="entry name" value="PRTases_typeI"/>
    <property type="match status" value="1"/>
</dbReference>
<evidence type="ECO:0000313" key="12">
    <source>
        <dbReference type="EMBL" id="ADJ23531.1"/>
    </source>
</evidence>
<dbReference type="CDD" id="cd00715">
    <property type="entry name" value="GPATase_N"/>
    <property type="match status" value="1"/>
</dbReference>
<dbReference type="HOGENOM" id="CLU_022389_3_3_5"/>
<dbReference type="InterPro" id="IPR000836">
    <property type="entry name" value="PRTase_dom"/>
</dbReference>
<evidence type="ECO:0000256" key="3">
    <source>
        <dbReference type="ARBA" id="ARBA00022676"/>
    </source>
</evidence>
<feature type="active site" description="Nucleophile" evidence="7 9">
    <location>
        <position position="26"/>
    </location>
</feature>
<feature type="domain" description="Glutamine amidotransferase type-2" evidence="11">
    <location>
        <begin position="26"/>
        <end position="245"/>
    </location>
</feature>
<keyword evidence="13" id="KW-1185">Reference proteome</keyword>
<protein>
    <recommendedName>
        <fullName evidence="7">Amidophosphoribosyltransferase</fullName>
        <shortName evidence="7">ATase</shortName>
        <ecNumber evidence="7">2.4.2.14</ecNumber>
    </recommendedName>
    <alternativeName>
        <fullName evidence="7">Glutamine phosphoribosylpyrophosphate amidotransferase</fullName>
        <shortName evidence="7">GPATase</shortName>
    </alternativeName>
</protein>
<evidence type="ECO:0000256" key="1">
    <source>
        <dbReference type="ARBA" id="ARBA00005209"/>
    </source>
</evidence>
<dbReference type="InterPro" id="IPR035584">
    <property type="entry name" value="PurF_N"/>
</dbReference>
<evidence type="ECO:0000256" key="10">
    <source>
        <dbReference type="PIRSR" id="PIRSR000485-2"/>
    </source>
</evidence>
<dbReference type="Gene3D" id="3.60.20.10">
    <property type="entry name" value="Glutamine Phosphoribosylpyrophosphate, subunit 1, domain 1"/>
    <property type="match status" value="1"/>
</dbReference>
<keyword evidence="6 7" id="KW-0315">Glutamine amidotransferase</keyword>
<feature type="binding site" evidence="7 10">
    <location>
        <position position="370"/>
    </location>
    <ligand>
        <name>Mg(2+)</name>
        <dbReference type="ChEBI" id="CHEBI:18420"/>
    </ligand>
</feature>
<keyword evidence="7 10" id="KW-0479">Metal-binding</keyword>
<dbReference type="Gene3D" id="3.40.50.2020">
    <property type="match status" value="1"/>
</dbReference>
<evidence type="ECO:0000256" key="8">
    <source>
        <dbReference type="PIRNR" id="PIRNR000485"/>
    </source>
</evidence>
<proteinExistence type="inferred from homology"/>
<organism evidence="12 13">
    <name type="scientific">Hyphomicrobium denitrificans (strain ATCC 51888 / DSM 1869 / NCIMB 11706 / TK 0415)</name>
    <dbReference type="NCBI Taxonomy" id="582899"/>
    <lineage>
        <taxon>Bacteria</taxon>
        <taxon>Pseudomonadati</taxon>
        <taxon>Pseudomonadota</taxon>
        <taxon>Alphaproteobacteria</taxon>
        <taxon>Hyphomicrobiales</taxon>
        <taxon>Hyphomicrobiaceae</taxon>
        <taxon>Hyphomicrobium</taxon>
    </lineage>
</organism>
<evidence type="ECO:0000256" key="4">
    <source>
        <dbReference type="ARBA" id="ARBA00022679"/>
    </source>
</evidence>
<dbReference type="EMBL" id="CP002083">
    <property type="protein sequence ID" value="ADJ23531.1"/>
    <property type="molecule type" value="Genomic_DNA"/>
</dbReference>
<evidence type="ECO:0000256" key="7">
    <source>
        <dbReference type="HAMAP-Rule" id="MF_01931"/>
    </source>
</evidence>
<dbReference type="GO" id="GO:0006189">
    <property type="term" value="P:'de novo' IMP biosynthetic process"/>
    <property type="evidence" value="ECO:0007669"/>
    <property type="project" value="UniProtKB-UniRule"/>
</dbReference>
<dbReference type="Proteomes" id="UP000002033">
    <property type="component" value="Chromosome"/>
</dbReference>
<comment type="function">
    <text evidence="7">Catalyzes the formation of phosphoribosylamine from phosphoribosylpyrophosphate (PRPP) and glutamine.</text>
</comment>
<keyword evidence="7 10" id="KW-0460">Magnesium</keyword>
<evidence type="ECO:0000259" key="11">
    <source>
        <dbReference type="PROSITE" id="PS51278"/>
    </source>
</evidence>
<dbReference type="Pfam" id="PF13537">
    <property type="entry name" value="GATase_7"/>
    <property type="match status" value="1"/>
</dbReference>
<dbReference type="SUPFAM" id="SSF56235">
    <property type="entry name" value="N-terminal nucleophile aminohydrolases (Ntn hydrolases)"/>
    <property type="match status" value="1"/>
</dbReference>
<feature type="binding site" evidence="7 10">
    <location>
        <position position="371"/>
    </location>
    <ligand>
        <name>Mg(2+)</name>
        <dbReference type="ChEBI" id="CHEBI:18420"/>
    </ligand>
</feature>
<dbReference type="GO" id="GO:0004044">
    <property type="term" value="F:amidophosphoribosyltransferase activity"/>
    <property type="evidence" value="ECO:0007669"/>
    <property type="project" value="UniProtKB-UniRule"/>
</dbReference>
<dbReference type="PANTHER" id="PTHR11907">
    <property type="entry name" value="AMIDOPHOSPHORIBOSYLTRANSFERASE"/>
    <property type="match status" value="1"/>
</dbReference>
<evidence type="ECO:0000256" key="6">
    <source>
        <dbReference type="ARBA" id="ARBA00022962"/>
    </source>
</evidence>
<reference evidence="13" key="1">
    <citation type="journal article" date="2011" name="J. Bacteriol.">
        <title>Genome sequences of eight morphologically diverse alphaproteobacteria.</title>
        <authorList>
            <consortium name="US DOE Joint Genome Institute"/>
            <person name="Brown P.J."/>
            <person name="Kysela D.T."/>
            <person name="Buechlein A."/>
            <person name="Hemmerich C."/>
            <person name="Brun Y.V."/>
        </authorList>
    </citation>
    <scope>NUCLEOTIDE SEQUENCE [LARGE SCALE GENOMIC DNA]</scope>
    <source>
        <strain evidence="13">ATCC 51888 / DSM 1869 / NCIB 11706 / TK 0415</strain>
    </source>
</reference>
<dbReference type="NCBIfam" id="TIGR01134">
    <property type="entry name" value="purF"/>
    <property type="match status" value="1"/>
</dbReference>
<dbReference type="KEGG" id="hdn:Hden_1724"/>
<dbReference type="GO" id="GO:0009113">
    <property type="term" value="P:purine nucleobase biosynthetic process"/>
    <property type="evidence" value="ECO:0007669"/>
    <property type="project" value="UniProtKB-UniRule"/>
</dbReference>
<evidence type="ECO:0000313" key="13">
    <source>
        <dbReference type="Proteomes" id="UP000002033"/>
    </source>
</evidence>
<dbReference type="SUPFAM" id="SSF53271">
    <property type="entry name" value="PRTase-like"/>
    <property type="match status" value="1"/>
</dbReference>
<evidence type="ECO:0000256" key="2">
    <source>
        <dbReference type="ARBA" id="ARBA00010138"/>
    </source>
</evidence>
<dbReference type="InterPro" id="IPR029057">
    <property type="entry name" value="PRTase-like"/>
</dbReference>
<dbReference type="eggNOG" id="COG0034">
    <property type="taxonomic scope" value="Bacteria"/>
</dbReference>
<dbReference type="EC" id="2.4.2.14" evidence="7"/>
<comment type="pathway">
    <text evidence="1 7 8">Purine metabolism; IMP biosynthesis via de novo pathway; N(1)-(5-phospho-D-ribosyl)glycinamide from 5-phospho-alpha-D-ribose 1-diphosphate: step 1/2.</text>
</comment>
<dbReference type="UniPathway" id="UPA00074">
    <property type="reaction ID" value="UER00124"/>
</dbReference>
<comment type="catalytic activity">
    <reaction evidence="7 8">
        <text>5-phospho-beta-D-ribosylamine + L-glutamate + diphosphate = 5-phospho-alpha-D-ribose 1-diphosphate + L-glutamine + H2O</text>
        <dbReference type="Rhea" id="RHEA:14905"/>
        <dbReference type="ChEBI" id="CHEBI:15377"/>
        <dbReference type="ChEBI" id="CHEBI:29985"/>
        <dbReference type="ChEBI" id="CHEBI:33019"/>
        <dbReference type="ChEBI" id="CHEBI:58017"/>
        <dbReference type="ChEBI" id="CHEBI:58359"/>
        <dbReference type="ChEBI" id="CHEBI:58681"/>
        <dbReference type="EC" id="2.4.2.14"/>
    </reaction>
</comment>
<dbReference type="STRING" id="582899.Hden_1724"/>
<keyword evidence="5 7" id="KW-0658">Purine biosynthesis</keyword>
<dbReference type="GO" id="GO:0000287">
    <property type="term" value="F:magnesium ion binding"/>
    <property type="evidence" value="ECO:0007669"/>
    <property type="project" value="UniProtKB-UniRule"/>
</dbReference>
<evidence type="ECO:0000256" key="9">
    <source>
        <dbReference type="PIRSR" id="PIRSR000485-1"/>
    </source>
</evidence>
<name>D8JYS9_HYPDA</name>
<comment type="similarity">
    <text evidence="2 7 8">In the C-terminal section; belongs to the purine/pyrimidine phosphoribosyltransferase family.</text>
</comment>
<dbReference type="InterPro" id="IPR017932">
    <property type="entry name" value="GATase_2_dom"/>
</dbReference>
<keyword evidence="3 7" id="KW-0328">Glycosyltransferase</keyword>
<sequence length="493" mass="54165">MAQQGGVTVDGLTITRYDDDRLREECGVFGIFDHPDAAAMTALGLHALQHRGQEASGICSYDGRNFHSERRMGLVGDSFSKADVLTRLKGRMAIGHDRYSTTGDPLIRNVQPLFADIDTGGFAVAHNGNLTNALTLRRELISSGAICQSTSDTEVILHLLSRSKKRRIVERFIDAIRQIEGSYALVCLTNDMMIGARDPIGIRPLVIGRLGTSYVLASETCALDMVGAEFLREVENGEVVVITDEGLESHRPFPMRPARPCIFEYIYFARPDSIVGGQTVYDIRKRMGVELAREAPVNADVVVPIPDSGVPAAIGFSQQSDVPFELGIIRNHYVGRTFIEPEQRIRQLGVKLKHSANSGVIRGQSVVLIDDSVVRGTTSKKIVQLIRDAGAREVHMRISSPPITHPDYYGIDTPSKKDLLAANMSLEEMRTFMGADSLAFLSVNGIYRAIGLDQRDERAPQFTDHCFTGDYPTNLTDHDGAIPRQLSLLAEVG</sequence>
<dbReference type="PIRSF" id="PIRSF000485">
    <property type="entry name" value="Amd_phspho_trans"/>
    <property type="match status" value="1"/>
</dbReference>
<dbReference type="InterPro" id="IPR005854">
    <property type="entry name" value="PurF"/>
</dbReference>
<dbReference type="RefSeq" id="WP_013215690.1">
    <property type="nucleotide sequence ID" value="NC_014313.1"/>
</dbReference>
<keyword evidence="4 7" id="KW-0808">Transferase</keyword>
<comment type="caution">
    <text evidence="7">Lacks conserved residue(s) required for the propagation of feature annotation.</text>
</comment>
<dbReference type="MEROPS" id="C44.001"/>
<dbReference type="InterPro" id="IPR029055">
    <property type="entry name" value="Ntn_hydrolases_N"/>
</dbReference>
<feature type="binding site" evidence="7 10">
    <location>
        <position position="308"/>
    </location>
    <ligand>
        <name>Mg(2+)</name>
        <dbReference type="ChEBI" id="CHEBI:18420"/>
    </ligand>
</feature>
<dbReference type="HAMAP" id="MF_01931">
    <property type="entry name" value="PurF"/>
    <property type="match status" value="1"/>
</dbReference>
<accession>D8JYS9</accession>
<dbReference type="OrthoDB" id="9801213at2"/>
<dbReference type="AlphaFoldDB" id="D8JYS9"/>
<dbReference type="Pfam" id="PF00156">
    <property type="entry name" value="Pribosyltran"/>
    <property type="match status" value="1"/>
</dbReference>
<comment type="cofactor">
    <cofactor evidence="7 10">
        <name>Mg(2+)</name>
        <dbReference type="ChEBI" id="CHEBI:18420"/>
    </cofactor>
    <text evidence="7 10">Binds 1 Mg(2+) ion per subunit.</text>
</comment>
<evidence type="ECO:0000256" key="5">
    <source>
        <dbReference type="ARBA" id="ARBA00022755"/>
    </source>
</evidence>
<dbReference type="PROSITE" id="PS51278">
    <property type="entry name" value="GATASE_TYPE_2"/>
    <property type="match status" value="1"/>
</dbReference>
<gene>
    <name evidence="7" type="primary">purF</name>
    <name evidence="12" type="ordered locus">Hden_1724</name>
</gene>